<feature type="region of interest" description="Disordered" evidence="3">
    <location>
        <begin position="1"/>
        <end position="85"/>
    </location>
</feature>
<feature type="region of interest" description="Disordered" evidence="3">
    <location>
        <begin position="485"/>
        <end position="522"/>
    </location>
</feature>
<accession>A0ABU3QCW6</accession>
<comment type="caution">
    <text evidence="5">The sequence shown here is derived from an EMBL/GenBank/DDBJ whole genome shotgun (WGS) entry which is preliminary data.</text>
</comment>
<dbReference type="InterPro" id="IPR036188">
    <property type="entry name" value="FAD/NAD-bd_sf"/>
</dbReference>
<keyword evidence="6" id="KW-1185">Reference proteome</keyword>
<dbReference type="GO" id="GO:0004497">
    <property type="term" value="F:monooxygenase activity"/>
    <property type="evidence" value="ECO:0007669"/>
    <property type="project" value="UniProtKB-KW"/>
</dbReference>
<protein>
    <submittedName>
        <fullName evidence="5">FAD-dependent monooxygenase</fullName>
    </submittedName>
</protein>
<dbReference type="Gene3D" id="3.30.9.30">
    <property type="match status" value="1"/>
</dbReference>
<feature type="compositionally biased region" description="Low complexity" evidence="3">
    <location>
        <begin position="22"/>
        <end position="85"/>
    </location>
</feature>
<dbReference type="SUPFAM" id="SSF54373">
    <property type="entry name" value="FAD-linked reductases, C-terminal domain"/>
    <property type="match status" value="1"/>
</dbReference>
<evidence type="ECO:0000256" key="1">
    <source>
        <dbReference type="ARBA" id="ARBA00023002"/>
    </source>
</evidence>
<dbReference type="Pfam" id="PF01494">
    <property type="entry name" value="FAD_binding_3"/>
    <property type="match status" value="2"/>
</dbReference>
<evidence type="ECO:0000256" key="2">
    <source>
        <dbReference type="ARBA" id="ARBA00023033"/>
    </source>
</evidence>
<name>A0ABU3QCW6_9ACTN</name>
<dbReference type="PRINTS" id="PR00420">
    <property type="entry name" value="RNGMNOXGNASE"/>
</dbReference>
<dbReference type="InterPro" id="IPR002938">
    <property type="entry name" value="FAD-bd"/>
</dbReference>
<dbReference type="Proteomes" id="UP001250181">
    <property type="component" value="Unassembled WGS sequence"/>
</dbReference>
<dbReference type="InterPro" id="IPR050493">
    <property type="entry name" value="FAD-dep_Monooxygenase_BioMet"/>
</dbReference>
<dbReference type="Gene3D" id="3.50.50.60">
    <property type="entry name" value="FAD/NAD(P)-binding domain"/>
    <property type="match status" value="1"/>
</dbReference>
<dbReference type="RefSeq" id="WP_315875554.1">
    <property type="nucleotide sequence ID" value="NZ_JAWCTQ010000001.1"/>
</dbReference>
<keyword evidence="2 5" id="KW-0503">Monooxygenase</keyword>
<dbReference type="PANTHER" id="PTHR13789:SF268">
    <property type="entry name" value="5-METHYLPHENAZINE-1-CARBOXYLATE 1-MONOOXYGENASE"/>
    <property type="match status" value="1"/>
</dbReference>
<evidence type="ECO:0000259" key="4">
    <source>
        <dbReference type="Pfam" id="PF01494"/>
    </source>
</evidence>
<feature type="domain" description="FAD-binding" evidence="4">
    <location>
        <begin position="427"/>
        <end position="487"/>
    </location>
</feature>
<dbReference type="PANTHER" id="PTHR13789">
    <property type="entry name" value="MONOOXYGENASE"/>
    <property type="match status" value="1"/>
</dbReference>
<evidence type="ECO:0000313" key="5">
    <source>
        <dbReference type="EMBL" id="MDT9680556.1"/>
    </source>
</evidence>
<reference evidence="5 6" key="1">
    <citation type="submission" date="2023-09" db="EMBL/GenBank/DDBJ databases">
        <title>Streptomyces sp. nov.: A antagonism against Alternaria gaisen Producing Streptochlin, Isolated from Tamarix root soil.</title>
        <authorList>
            <person name="Chen Y."/>
        </authorList>
    </citation>
    <scope>NUCLEOTIDE SEQUENCE [LARGE SCALE GENOMIC DNA]</scope>
    <source>
        <strain evidence="5 6">TRM76323</strain>
    </source>
</reference>
<sequence>MTPDHTARDTAPPAPDDPARPAPDAVPGAAFGTGPVAASDAPAVAAPGAVRDAASGAGSDAVSGAPSRTDPDAAPVAASGTACGAAPDAAPVPGAVSGAGPGIAREAARATCARQEAAECGGAAAARSLEPDVLVAGGGVAGLTTALALYAAGFVRVTVVEAASGTRPADAGLTLMPDAARELDALGLLGRLEADAVRTRELRYYHRCGALVAREERGLRAGYRWPQLSVRRAHLQRVLADAVRERLGAGALVTGVRVTGVERPPGGARPRVRIEHRSGGGVRSLSCLEPDLLIGADGVRSTVRSALHPDEDEPPGSGMLVWRGVSRMDARRTPPFTLVAGDDRQKAVVHPLTAPSPHRPEVLVGWTLALPADTAGERPPGDGDRPVPVERLLGRYAGWEFDGVSLPEVLRAADGAYAHPVADRAPLARWSHGRTTLVGDAAHAAYPVECGGATRSVIDARALAHALAVHPDPVEALAAYEAERRPATAGPRHAGRSPGPQARAHPAHERAPGGPTGIDDLVPPEERHALTARCAAVGVPDREAVNQGSPYDIPAPVPLPPGAPAGGTPLLGAPGRTPFAHDAPVHGLPAPGAPGRGVPFRAAPSYAAPTYGLSARAAPLHDTPGTHVRP</sequence>
<evidence type="ECO:0000256" key="3">
    <source>
        <dbReference type="SAM" id="MobiDB-lite"/>
    </source>
</evidence>
<gene>
    <name evidence="5" type="ORF">RND61_00415</name>
</gene>
<organism evidence="5 6">
    <name type="scientific">Streptomyces tamarix</name>
    <dbReference type="NCBI Taxonomy" id="3078565"/>
    <lineage>
        <taxon>Bacteria</taxon>
        <taxon>Bacillati</taxon>
        <taxon>Actinomycetota</taxon>
        <taxon>Actinomycetes</taxon>
        <taxon>Kitasatosporales</taxon>
        <taxon>Streptomycetaceae</taxon>
        <taxon>Streptomyces</taxon>
    </lineage>
</organism>
<dbReference type="SUPFAM" id="SSF51905">
    <property type="entry name" value="FAD/NAD(P)-binding domain"/>
    <property type="match status" value="1"/>
</dbReference>
<keyword evidence="1" id="KW-0560">Oxidoreductase</keyword>
<evidence type="ECO:0000313" key="6">
    <source>
        <dbReference type="Proteomes" id="UP001250181"/>
    </source>
</evidence>
<dbReference type="EMBL" id="JAWCTQ010000001">
    <property type="protein sequence ID" value="MDT9680556.1"/>
    <property type="molecule type" value="Genomic_DNA"/>
</dbReference>
<proteinExistence type="predicted"/>
<feature type="domain" description="FAD-binding" evidence="4">
    <location>
        <begin position="132"/>
        <end position="308"/>
    </location>
</feature>